<dbReference type="OrthoDB" id="1467772at2"/>
<feature type="transmembrane region" description="Helical" evidence="1">
    <location>
        <begin position="73"/>
        <end position="91"/>
    </location>
</feature>
<dbReference type="Proteomes" id="UP000183658">
    <property type="component" value="Unassembled WGS sequence"/>
</dbReference>
<feature type="transmembrane region" description="Helical" evidence="1">
    <location>
        <begin position="12"/>
        <end position="35"/>
    </location>
</feature>
<feature type="transmembrane region" description="Helical" evidence="1">
    <location>
        <begin position="129"/>
        <end position="148"/>
    </location>
</feature>
<keyword evidence="1" id="KW-1133">Transmembrane helix</keyword>
<reference evidence="3" key="1">
    <citation type="submission" date="2016-10" db="EMBL/GenBank/DDBJ databases">
        <authorList>
            <person name="Varghese N."/>
            <person name="Submissions S."/>
        </authorList>
    </citation>
    <scope>NUCLEOTIDE SEQUENCE [LARGE SCALE GENOMIC DNA]</scope>
    <source>
        <strain evidence="3">DSM 15719</strain>
    </source>
</reference>
<feature type="transmembrane region" description="Helical" evidence="1">
    <location>
        <begin position="226"/>
        <end position="243"/>
    </location>
</feature>
<keyword evidence="3" id="KW-1185">Reference proteome</keyword>
<gene>
    <name evidence="2" type="ORF">SAMN05444355_1196</name>
</gene>
<protein>
    <recommendedName>
        <fullName evidence="4">Prenyltransferase</fullName>
    </recommendedName>
</protein>
<sequence>MISFKKVFDFYIRSSIHVALSVYALVRMTYFMFHISADQGMANFAFFGTIVGYNFVKYDALARAQKKQMRNELKIIAGLSFFSLTAVGYYFFQLQLITQLVSVGVLALTLLYTLPFFPNRRNARNWAGVKIYIVALCWVGVTLVLPLVNAHSDLGLDFYLKCIQRFILVFVLILIFEILDLANDDPHLQTVPQQIGVRKTKMVGLLLLIPFYFLEFLKTNFIKEQLIVNAILVLILSLFLAFANEKRSRYYSTFWVESIPIFWWLMVVFF</sequence>
<dbReference type="RefSeq" id="WP_074724554.1">
    <property type="nucleotide sequence ID" value="NZ_CBCRVS010000006.1"/>
</dbReference>
<keyword evidence="1" id="KW-0472">Membrane</keyword>
<feature type="transmembrane region" description="Helical" evidence="1">
    <location>
        <begin position="163"/>
        <end position="182"/>
    </location>
</feature>
<name>A0A1H9R3M6_FLAFI</name>
<proteinExistence type="predicted"/>
<evidence type="ECO:0000313" key="2">
    <source>
        <dbReference type="EMBL" id="SER67300.1"/>
    </source>
</evidence>
<feature type="transmembrane region" description="Helical" evidence="1">
    <location>
        <begin position="41"/>
        <end position="61"/>
    </location>
</feature>
<keyword evidence="1" id="KW-0812">Transmembrane</keyword>
<feature type="transmembrane region" description="Helical" evidence="1">
    <location>
        <begin position="97"/>
        <end position="117"/>
    </location>
</feature>
<dbReference type="EMBL" id="FOFZ01000019">
    <property type="protein sequence ID" value="SER67300.1"/>
    <property type="molecule type" value="Genomic_DNA"/>
</dbReference>
<evidence type="ECO:0000256" key="1">
    <source>
        <dbReference type="SAM" id="Phobius"/>
    </source>
</evidence>
<dbReference type="AlphaFoldDB" id="A0A1H9R3M6"/>
<evidence type="ECO:0008006" key="4">
    <source>
        <dbReference type="Google" id="ProtNLM"/>
    </source>
</evidence>
<evidence type="ECO:0000313" key="3">
    <source>
        <dbReference type="Proteomes" id="UP000183658"/>
    </source>
</evidence>
<feature type="transmembrane region" description="Helical" evidence="1">
    <location>
        <begin position="250"/>
        <end position="269"/>
    </location>
</feature>
<organism evidence="2 3">
    <name type="scientific">Flavobacterium frigoris</name>
    <dbReference type="NCBI Taxonomy" id="229204"/>
    <lineage>
        <taxon>Bacteria</taxon>
        <taxon>Pseudomonadati</taxon>
        <taxon>Bacteroidota</taxon>
        <taxon>Flavobacteriia</taxon>
        <taxon>Flavobacteriales</taxon>
        <taxon>Flavobacteriaceae</taxon>
        <taxon>Flavobacterium</taxon>
    </lineage>
</organism>
<feature type="transmembrane region" description="Helical" evidence="1">
    <location>
        <begin position="203"/>
        <end position="220"/>
    </location>
</feature>
<accession>A0A1H9R3M6</accession>